<name>A0ACC3S720_9PEZI</name>
<gene>
    <name evidence="1" type="ORF">M8818_006108</name>
</gene>
<evidence type="ECO:0000313" key="2">
    <source>
        <dbReference type="Proteomes" id="UP001320706"/>
    </source>
</evidence>
<dbReference type="EMBL" id="JAMKPW020000038">
    <property type="protein sequence ID" value="KAK8200792.1"/>
    <property type="molecule type" value="Genomic_DNA"/>
</dbReference>
<proteinExistence type="predicted"/>
<sequence length="78" mass="8864">MFSQYYPQPIPPCGGARFSSFRTCYKTSYMSFLVPLDQEPRSICILLSQRGKLNICGNGPSVDRRAIRLNFVQGQLFP</sequence>
<keyword evidence="2" id="KW-1185">Reference proteome</keyword>
<evidence type="ECO:0000313" key="1">
    <source>
        <dbReference type="EMBL" id="KAK8200792.1"/>
    </source>
</evidence>
<accession>A0ACC3S720</accession>
<organism evidence="1 2">
    <name type="scientific">Zalaria obscura</name>
    <dbReference type="NCBI Taxonomy" id="2024903"/>
    <lineage>
        <taxon>Eukaryota</taxon>
        <taxon>Fungi</taxon>
        <taxon>Dikarya</taxon>
        <taxon>Ascomycota</taxon>
        <taxon>Pezizomycotina</taxon>
        <taxon>Dothideomycetes</taxon>
        <taxon>Dothideomycetidae</taxon>
        <taxon>Dothideales</taxon>
        <taxon>Zalariaceae</taxon>
        <taxon>Zalaria</taxon>
    </lineage>
</organism>
<protein>
    <submittedName>
        <fullName evidence="1">Uncharacterized protein</fullName>
    </submittedName>
</protein>
<dbReference type="Proteomes" id="UP001320706">
    <property type="component" value="Unassembled WGS sequence"/>
</dbReference>
<reference evidence="1" key="1">
    <citation type="submission" date="2024-02" db="EMBL/GenBank/DDBJ databases">
        <title>Metagenome Assembled Genome of Zalaria obscura JY119.</title>
        <authorList>
            <person name="Vighnesh L."/>
            <person name="Jagadeeshwari U."/>
            <person name="Venkata Ramana C."/>
            <person name="Sasikala C."/>
        </authorList>
    </citation>
    <scope>NUCLEOTIDE SEQUENCE</scope>
    <source>
        <strain evidence="1">JY119</strain>
    </source>
</reference>
<comment type="caution">
    <text evidence="1">The sequence shown here is derived from an EMBL/GenBank/DDBJ whole genome shotgun (WGS) entry which is preliminary data.</text>
</comment>